<feature type="compositionally biased region" description="Polar residues" evidence="1">
    <location>
        <begin position="558"/>
        <end position="585"/>
    </location>
</feature>
<keyword evidence="4" id="KW-1185">Reference proteome</keyword>
<sequence length="860" mass="98332">MNKEHTYSLFQQNSTKQSVESESIESIKRLESSVFNNFSARRNAARIDHYFVKLHSFRFKLFIYIISAILAIFVVVAASVSTNQLYIGFINTNSIAMMDIIHKKISTTINSCLFEPHFFSNIFCDLFKKPEFLVPNGENAKNITQMMYKANLAGSGYIILWEIGLPWGEAISLETSSKNNYLIHANTTYDEPGILQYWPTDSQCQNQSYPEEDGIPILNNYNCTTRDWYEAGIRAEGSTWTNIYEGVGSHGQILLVSSVKPSISKDSQNKSTITTVISNSIDLKIAQEFIISQQPSNNSRLALTTSSGTVLAMTGDDKLTTDEFTDLIVTKQLEEIEDYIWRCVTSHSNYLDDADNQSQCMVNGKIKQFHLSKEIIESAPGVEWVLWSVLSIDDFVGNVAVEFRSILIVTLVIVICLWIFLNLGSILLTAYIESMQNRILSNQDNFLDSKESRRHVKPIGVIFAIQELQSLIANNTENQVITSEITEVIEELQSPYHELLYNKDDVYNMINNPEVKNALVGLYGVPPTSSGISTSAFNSKNDKPTSSVKFNLNTHSNLNRNENIDANSFSNSDSENASLGTQNNGFHDGYRRQLDPTKRICQLQITPQMMKNRILMIFLQYNSRCRMFMNDDFHIIIEATIKEIGDPIDKLAADSIDFLHTLCRKFDYILNDPDFELALIITALIWHMHMKDRNEEGIDRINRYFVTSQKVKDLKATARNFLLTLFPKRIGNDEYNQRWDSFCSCVLALVETSTISLHCTVISQFMLMSKWVTERGGSSLNYLQKITFVRLLFNFSMVSFFFHPEQFRIAYSRIINPDYDDSIEEIQKFSHCIFSELIDPTVSVLRCICEPQFFISMRCE</sequence>
<dbReference type="EMBL" id="JAPFFF010000029">
    <property type="protein sequence ID" value="KAK8846331.1"/>
    <property type="molecule type" value="Genomic_DNA"/>
</dbReference>
<accession>A0ABR2HG06</accession>
<protein>
    <recommendedName>
        <fullName evidence="5">C-type lectin domain-containing protein</fullName>
    </recommendedName>
</protein>
<name>A0ABR2HG06_9EUKA</name>
<evidence type="ECO:0000313" key="4">
    <source>
        <dbReference type="Proteomes" id="UP001470230"/>
    </source>
</evidence>
<organism evidence="3 4">
    <name type="scientific">Tritrichomonas musculus</name>
    <dbReference type="NCBI Taxonomy" id="1915356"/>
    <lineage>
        <taxon>Eukaryota</taxon>
        <taxon>Metamonada</taxon>
        <taxon>Parabasalia</taxon>
        <taxon>Tritrichomonadida</taxon>
        <taxon>Tritrichomonadidae</taxon>
        <taxon>Tritrichomonas</taxon>
    </lineage>
</organism>
<evidence type="ECO:0000256" key="2">
    <source>
        <dbReference type="SAM" id="Phobius"/>
    </source>
</evidence>
<keyword evidence="2" id="KW-0812">Transmembrane</keyword>
<reference evidence="3 4" key="1">
    <citation type="submission" date="2024-04" db="EMBL/GenBank/DDBJ databases">
        <title>Tritrichomonas musculus Genome.</title>
        <authorList>
            <person name="Alves-Ferreira E."/>
            <person name="Grigg M."/>
            <person name="Lorenzi H."/>
            <person name="Galac M."/>
        </authorList>
    </citation>
    <scope>NUCLEOTIDE SEQUENCE [LARGE SCALE GENOMIC DNA]</scope>
    <source>
        <strain evidence="3 4">EAF2021</strain>
    </source>
</reference>
<evidence type="ECO:0008006" key="5">
    <source>
        <dbReference type="Google" id="ProtNLM"/>
    </source>
</evidence>
<feature type="transmembrane region" description="Helical" evidence="2">
    <location>
        <begin position="406"/>
        <end position="432"/>
    </location>
</feature>
<proteinExistence type="predicted"/>
<feature type="transmembrane region" description="Helical" evidence="2">
    <location>
        <begin position="61"/>
        <end position="80"/>
    </location>
</feature>
<keyword evidence="2" id="KW-0472">Membrane</keyword>
<gene>
    <name evidence="3" type="ORF">M9Y10_020340</name>
</gene>
<comment type="caution">
    <text evidence="3">The sequence shown here is derived from an EMBL/GenBank/DDBJ whole genome shotgun (WGS) entry which is preliminary data.</text>
</comment>
<evidence type="ECO:0000256" key="1">
    <source>
        <dbReference type="SAM" id="MobiDB-lite"/>
    </source>
</evidence>
<keyword evidence="2" id="KW-1133">Transmembrane helix</keyword>
<feature type="region of interest" description="Disordered" evidence="1">
    <location>
        <begin position="558"/>
        <end position="591"/>
    </location>
</feature>
<dbReference type="Proteomes" id="UP001470230">
    <property type="component" value="Unassembled WGS sequence"/>
</dbReference>
<evidence type="ECO:0000313" key="3">
    <source>
        <dbReference type="EMBL" id="KAK8846331.1"/>
    </source>
</evidence>